<evidence type="ECO:0000259" key="13">
    <source>
        <dbReference type="Pfam" id="PF24658"/>
    </source>
</evidence>
<feature type="region of interest" description="Disordered" evidence="6">
    <location>
        <begin position="1581"/>
        <end position="1613"/>
    </location>
</feature>
<evidence type="ECO:0000259" key="11">
    <source>
        <dbReference type="Pfam" id="PF24655"/>
    </source>
</evidence>
<sequence length="1806" mass="203854">MEAMIHSALEEICAGGANGITLSTLWLKLKPTLISHGLDPCVSVKKALWTSLLTVPGLAFQSLKGDSLDPGLVEEFDKLGVKTVAAQHLRNSFVGLYDVDACNQGISLQGRRVLERLAIARTNGITQSELGKEFGMQGNKIFYVLRKLETRGLIVRQSTTLRKTEVSSDREQKSSSIVSTNMLHLYRFAKHLGREQKLEVLKEDKPASNENEESELSASGMFGESVKEDVQVKDFLPVLKQICDKLEEADNNVLIVSDIKKDIGYGGKAAYRRWRNILQGLKDARVVEEFSAIVDTKVVSCLKLLKKFSAKYFEPKSLKHGVDDPDLEEPVILGKRGQINDQLVELPLEHQVYDMVNAEGSKGLTKTELCKRLGLNNKRYNTRLQSLFSRFGMHLQAENQNRGVAYRVWSHGNFNRDTSNSMPVKPDIVLNIDGNCPPNTGKRFKGSSTDTVQPENDSTTEVDAIVCGKITNVPTAFKIFKPLPVVGVSNTSICPNSSENVTPKQNCIAPDERLQTVHNTPASEVTIDSHCSSSAPFKRSSHPKYLSLASNAHRRRREQRILELLEEKKFMIKTDLHRQLESLEKDKKTAMDRKTLDRSLNKLQREGCCKLIHVGVPVVTNCSRSRTMDVVLHPSLDDISPDLLSQICERVRSSDTQIRNHQGSSKLKKSQEVPILNGIQRILPSSKLEEQSERVEAMRSNGYVSARMVRTKLLHVFLWGYLTKSPGWNDALPSGVHGYDQKNPHSTCKLIELETAIRAMPIELFLQVVGSTYKFEDIAENCRMGMCLSDLSVQEYKHLMGTQATGRLSNLVQTLRGLKLIRMVRCEYTGDAVAVLDATLAHSLELKPYIEEPVSMAPSSSPFVSFDIRPHFRHDFVLSSRKALDEYWNTLEYCYSGVDPKSALHAFPGSAVHLVCNTRSWATARVMTADQRTELNKCIMKNDLNKKLPLSACEKIAKDLNLTLEQVPQYYYYKRRKRIIKLQGVSNQEVDQSTDLEEQESSTLKPTPRRKFSWTENADRQLVIEYAKKRAALGANFHRTDWKALPNKPAAPAVCRRRMALLNTCMEFRKAVLKLCNILTERYANHLEKLQNESKLNGEHGVMVCNHKSAEYSSREDSESQQQSRDINPEDQWDNFNNKDVKMALDNALRHKRTAKLDAHREIHSVPDQFSHFHMEGEQNDPKLLSSAIFKKSKKKHRVRSNVYEHIQQNYIKFLNEWDDANGRAYRSLPVSNAVELFKLVFMNASTAPEVPNLLAETFRRYSEDDLFAAFNYLREAKIMVGGSGTNPIVLSRQFMREISSSPYPTNTGKRAAEFRSWLHKNEKNITEEGIELPSNLQCGDILYLSALLSSREILLSPDLPAQGVGEADDSRMLKRKYNNDIYCDDKAKKRKGTLIGEGEMTFRREKGFPGIRLSVSRATIPRVDVIDLFKETAIQSDVFLIDGTEEKSSRYIGFTSTDHMKQTIDFGTAVHLTISADDKPWEAMTCYAKNLDYFASNQVKGSSFCPQVFKTICSAIQKAGDQGLSMEEISKVVNIQGDKMPEIVVEVLEAFGRALKVNAYDSVQVVDSLYRSKYSLTSLAGPCQDHKQDQPTNSTVQDHREDPSTNSSVLNDEQHVIHNSDDHENGSPNVLSMRSNDNDEHRVTILNLPEDSQPSSEVQKVTGTESYQQTSISLERHQVDDTLKHNSGLSCVCRPILSWMNGDGTINEFVYKGLVRRVLGFLMQNPGMLEANILQRMNVLNPQSCRKLLELMILDDIITVRKIYQATSCEPPSILSSLFESSYKRSKYVYQEHFFANPINAATLL</sequence>
<dbReference type="InterPro" id="IPR036388">
    <property type="entry name" value="WH-like_DNA-bd_sf"/>
</dbReference>
<dbReference type="Gene3D" id="1.10.10.10">
    <property type="entry name" value="Winged helix-like DNA-binding domain superfamily/Winged helix DNA-binding domain"/>
    <property type="match status" value="1"/>
</dbReference>
<evidence type="ECO:0000259" key="9">
    <source>
        <dbReference type="Pfam" id="PF24101"/>
    </source>
</evidence>
<feature type="domain" description="DUF7646" evidence="12">
    <location>
        <begin position="334"/>
        <end position="417"/>
    </location>
</feature>
<evidence type="ECO:0000256" key="4">
    <source>
        <dbReference type="ARBA" id="ARBA00023163"/>
    </source>
</evidence>
<dbReference type="Pfam" id="PF04182">
    <property type="entry name" value="B-block_TFIIIC"/>
    <property type="match status" value="1"/>
</dbReference>
<dbReference type="GO" id="GO:0003677">
    <property type="term" value="F:DNA binding"/>
    <property type="evidence" value="ECO:0007669"/>
    <property type="project" value="UniProtKB-KW"/>
</dbReference>
<name>A0A161ZTH2_DAUCS</name>
<feature type="domain" description="DUF7645" evidence="11">
    <location>
        <begin position="924"/>
        <end position="979"/>
    </location>
</feature>
<dbReference type="PANTHER" id="PTHR15180:SF1">
    <property type="entry name" value="GENERAL TRANSCRIPTION FACTOR 3C POLYPEPTIDE 1"/>
    <property type="match status" value="1"/>
</dbReference>
<gene>
    <name evidence="14" type="ORF">DCAR_022697</name>
</gene>
<dbReference type="GO" id="GO:0006384">
    <property type="term" value="P:transcription initiation at RNA polymerase III promoter"/>
    <property type="evidence" value="ECO:0007669"/>
    <property type="project" value="InterPro"/>
</dbReference>
<evidence type="ECO:0000256" key="3">
    <source>
        <dbReference type="ARBA" id="ARBA00023125"/>
    </source>
</evidence>
<dbReference type="Pfam" id="PF24101">
    <property type="entry name" value="WHD_GTF3C1"/>
    <property type="match status" value="1"/>
</dbReference>
<protein>
    <submittedName>
        <fullName evidence="14">Uncharacterized protein</fullName>
    </submittedName>
</protein>
<dbReference type="InterPro" id="IPR044210">
    <property type="entry name" value="Tfc3-like"/>
</dbReference>
<dbReference type="GO" id="GO:0000127">
    <property type="term" value="C:transcription factor TFIIIC complex"/>
    <property type="evidence" value="ECO:0007669"/>
    <property type="project" value="InterPro"/>
</dbReference>
<dbReference type="OMA" id="WTSENFT"/>
<dbReference type="Gramene" id="KZM89940">
    <property type="protein sequence ID" value="KZM89940"/>
    <property type="gene ID" value="DCAR_022697"/>
</dbReference>
<evidence type="ECO:0000259" key="8">
    <source>
        <dbReference type="Pfam" id="PF23704"/>
    </source>
</evidence>
<evidence type="ECO:0000313" key="14">
    <source>
        <dbReference type="EMBL" id="KZM89940.1"/>
    </source>
</evidence>
<keyword evidence="4" id="KW-0804">Transcription</keyword>
<feature type="compositionally biased region" description="Polar residues" evidence="6">
    <location>
        <begin position="1651"/>
        <end position="1670"/>
    </location>
</feature>
<dbReference type="EMBL" id="LNRQ01000006">
    <property type="protein sequence ID" value="KZM89940.1"/>
    <property type="molecule type" value="Genomic_DNA"/>
</dbReference>
<feature type="region of interest" description="Disordered" evidence="6">
    <location>
        <begin position="1649"/>
        <end position="1670"/>
    </location>
</feature>
<dbReference type="InterPro" id="IPR056062">
    <property type="entry name" value="DUF7645"/>
</dbReference>
<dbReference type="GO" id="GO:0042791">
    <property type="term" value="P:5S class rRNA transcription by RNA polymerase III"/>
    <property type="evidence" value="ECO:0007669"/>
    <property type="project" value="TreeGrafter"/>
</dbReference>
<feature type="domain" description="GTF3C1 extended winged-helix" evidence="9">
    <location>
        <begin position="552"/>
        <end position="659"/>
    </location>
</feature>
<dbReference type="Pfam" id="PF24658">
    <property type="entry name" value="DUF7647"/>
    <property type="match status" value="1"/>
</dbReference>
<keyword evidence="2" id="KW-0597">Phosphoprotein</keyword>
<dbReference type="Pfam" id="PF24655">
    <property type="entry name" value="DUF7645"/>
    <property type="match status" value="1"/>
</dbReference>
<dbReference type="InterPro" id="IPR035625">
    <property type="entry name" value="Tfc3-like_eWH"/>
</dbReference>
<comment type="subcellular location">
    <subcellularLocation>
        <location evidence="1">Nucleus</location>
    </subcellularLocation>
</comment>
<evidence type="ECO:0000256" key="1">
    <source>
        <dbReference type="ARBA" id="ARBA00004123"/>
    </source>
</evidence>
<dbReference type="GO" id="GO:0005634">
    <property type="term" value="C:nucleus"/>
    <property type="evidence" value="ECO:0007669"/>
    <property type="project" value="UniProtKB-SubCell"/>
</dbReference>
<dbReference type="SUPFAM" id="SSF46785">
    <property type="entry name" value="Winged helix' DNA-binding domain"/>
    <property type="match status" value="1"/>
</dbReference>
<evidence type="ECO:0000256" key="6">
    <source>
        <dbReference type="SAM" id="MobiDB-lite"/>
    </source>
</evidence>
<dbReference type="CDD" id="cd16169">
    <property type="entry name" value="Tau138_eWH"/>
    <property type="match status" value="1"/>
</dbReference>
<proteinExistence type="predicted"/>
<feature type="domain" description="B-block binding subunit of TFIIIC" evidence="7">
    <location>
        <begin position="112"/>
        <end position="190"/>
    </location>
</feature>
<feature type="domain" description="General transcription factor 3C polypeptide 1 winged-helix" evidence="8">
    <location>
        <begin position="1"/>
        <end position="97"/>
    </location>
</feature>
<dbReference type="Pfam" id="PF23704">
    <property type="entry name" value="WHD_GTF3C1_N"/>
    <property type="match status" value="1"/>
</dbReference>
<keyword evidence="3" id="KW-0238">DNA-binding</keyword>
<reference evidence="14" key="1">
    <citation type="journal article" date="2016" name="Nat. Genet.">
        <title>A high-quality carrot genome assembly provides new insights into carotenoid accumulation and asterid genome evolution.</title>
        <authorList>
            <person name="Iorizzo M."/>
            <person name="Ellison S."/>
            <person name="Senalik D."/>
            <person name="Zeng P."/>
            <person name="Satapoomin P."/>
            <person name="Huang J."/>
            <person name="Bowman M."/>
            <person name="Iovene M."/>
            <person name="Sanseverino W."/>
            <person name="Cavagnaro P."/>
            <person name="Yildiz M."/>
            <person name="Macko-Podgorni A."/>
            <person name="Moranska E."/>
            <person name="Grzebelus E."/>
            <person name="Grzebelus D."/>
            <person name="Ashrafi H."/>
            <person name="Zheng Z."/>
            <person name="Cheng S."/>
            <person name="Spooner D."/>
            <person name="Van Deynze A."/>
            <person name="Simon P."/>
        </authorList>
    </citation>
    <scope>NUCLEOTIDE SEQUENCE [LARGE SCALE GENOMIC DNA]</scope>
    <source>
        <tissue evidence="14">Leaf</tissue>
    </source>
</reference>
<dbReference type="InterPro" id="IPR036390">
    <property type="entry name" value="WH_DNA-bd_sf"/>
</dbReference>
<dbReference type="Pfam" id="PF24538">
    <property type="entry name" value="DUF7599"/>
    <property type="match status" value="1"/>
</dbReference>
<dbReference type="Pfam" id="PF24657">
    <property type="entry name" value="DUF7646"/>
    <property type="match status" value="1"/>
</dbReference>
<feature type="domain" description="DUF7647" evidence="13">
    <location>
        <begin position="743"/>
        <end position="922"/>
    </location>
</feature>
<feature type="region of interest" description="Disordered" evidence="6">
    <location>
        <begin position="990"/>
        <end position="1009"/>
    </location>
</feature>
<dbReference type="InterPro" id="IPR056428">
    <property type="entry name" value="WH_GTF3C1"/>
</dbReference>
<dbReference type="InterPro" id="IPR056467">
    <property type="entry name" value="eWH_GTF3C1"/>
</dbReference>
<dbReference type="InterPro" id="IPR056063">
    <property type="entry name" value="DUF7646"/>
</dbReference>
<dbReference type="InterPro" id="IPR056020">
    <property type="entry name" value="DUF7599"/>
</dbReference>
<keyword evidence="5" id="KW-0539">Nucleus</keyword>
<evidence type="ECO:0000256" key="2">
    <source>
        <dbReference type="ARBA" id="ARBA00022553"/>
    </source>
</evidence>
<feature type="domain" description="DUF7599" evidence="10">
    <location>
        <begin position="233"/>
        <end position="316"/>
    </location>
</feature>
<comment type="caution">
    <text evidence="14">The sequence shown here is derived from an EMBL/GenBank/DDBJ whole genome shotgun (WGS) entry which is preliminary data.</text>
</comment>
<dbReference type="PANTHER" id="PTHR15180">
    <property type="entry name" value="GENERAL TRANSCRIPTION FACTOR 3C POLYPEPTIDE 1"/>
    <property type="match status" value="1"/>
</dbReference>
<organism evidence="14">
    <name type="scientific">Daucus carota subsp. sativus</name>
    <name type="common">Carrot</name>
    <dbReference type="NCBI Taxonomy" id="79200"/>
    <lineage>
        <taxon>Eukaryota</taxon>
        <taxon>Viridiplantae</taxon>
        <taxon>Streptophyta</taxon>
        <taxon>Embryophyta</taxon>
        <taxon>Tracheophyta</taxon>
        <taxon>Spermatophyta</taxon>
        <taxon>Magnoliopsida</taxon>
        <taxon>eudicotyledons</taxon>
        <taxon>Gunneridae</taxon>
        <taxon>Pentapetalae</taxon>
        <taxon>asterids</taxon>
        <taxon>campanulids</taxon>
        <taxon>Apiales</taxon>
        <taxon>Apiaceae</taxon>
        <taxon>Apioideae</taxon>
        <taxon>Scandiceae</taxon>
        <taxon>Daucinae</taxon>
        <taxon>Daucus</taxon>
        <taxon>Daucus sect. Daucus</taxon>
    </lineage>
</organism>
<dbReference type="STRING" id="79200.A0A161ZTH2"/>
<evidence type="ECO:0000259" key="10">
    <source>
        <dbReference type="Pfam" id="PF24538"/>
    </source>
</evidence>
<dbReference type="InterPro" id="IPR007309">
    <property type="entry name" value="TFIIIC_Bblock-bd"/>
</dbReference>
<evidence type="ECO:0000256" key="5">
    <source>
        <dbReference type="ARBA" id="ARBA00023242"/>
    </source>
</evidence>
<evidence type="ECO:0000259" key="12">
    <source>
        <dbReference type="Pfam" id="PF24657"/>
    </source>
</evidence>
<accession>A0A161ZTH2</accession>
<evidence type="ECO:0000259" key="7">
    <source>
        <dbReference type="Pfam" id="PF04182"/>
    </source>
</evidence>
<dbReference type="InterPro" id="IPR056064">
    <property type="entry name" value="DUF7647"/>
</dbReference>
<feature type="region of interest" description="Disordered" evidence="6">
    <location>
        <begin position="1110"/>
        <end position="1135"/>
    </location>
</feature>